<evidence type="ECO:0000313" key="2">
    <source>
        <dbReference type="EMBL" id="OAM29035.1"/>
    </source>
</evidence>
<accession>A0A1A9RXP4</accession>
<organism evidence="2 3">
    <name type="scientific">Eikenella longinqua</name>
    <dbReference type="NCBI Taxonomy" id="1795827"/>
    <lineage>
        <taxon>Bacteria</taxon>
        <taxon>Pseudomonadati</taxon>
        <taxon>Pseudomonadota</taxon>
        <taxon>Betaproteobacteria</taxon>
        <taxon>Neisseriales</taxon>
        <taxon>Neisseriaceae</taxon>
        <taxon>Eikenella</taxon>
    </lineage>
</organism>
<sequence length="74" mass="8998">MFSLFLLIRIAWELGAFFLFSLVFWSIFRCAVFSERDFFFIQDHIKESNECLFIFIIGIRTMPAVRDNIEQFFR</sequence>
<keyword evidence="1" id="KW-0812">Transmembrane</keyword>
<comment type="caution">
    <text evidence="2">The sequence shown here is derived from an EMBL/GenBank/DDBJ whole genome shotgun (WGS) entry which is preliminary data.</text>
</comment>
<gene>
    <name evidence="2" type="ORF">A7P95_04680</name>
</gene>
<keyword evidence="3" id="KW-1185">Reference proteome</keyword>
<proteinExistence type="predicted"/>
<dbReference type="AlphaFoldDB" id="A0A1A9RXP4"/>
<keyword evidence="1" id="KW-1133">Transmembrane helix</keyword>
<protein>
    <submittedName>
        <fullName evidence="2">Uncharacterized protein</fullName>
    </submittedName>
</protein>
<feature type="transmembrane region" description="Helical" evidence="1">
    <location>
        <begin position="6"/>
        <end position="28"/>
    </location>
</feature>
<evidence type="ECO:0000313" key="3">
    <source>
        <dbReference type="Proteomes" id="UP000077885"/>
    </source>
</evidence>
<keyword evidence="1" id="KW-0472">Membrane</keyword>
<dbReference type="EMBL" id="LXSL01000017">
    <property type="protein sequence ID" value="OAM29035.1"/>
    <property type="molecule type" value="Genomic_DNA"/>
</dbReference>
<evidence type="ECO:0000256" key="1">
    <source>
        <dbReference type="SAM" id="Phobius"/>
    </source>
</evidence>
<dbReference type="Proteomes" id="UP000077885">
    <property type="component" value="Unassembled WGS sequence"/>
</dbReference>
<reference evidence="3" key="1">
    <citation type="submission" date="2016-05" db="EMBL/GenBank/DDBJ databases">
        <title>Draft genome of Corynebacterium afermentans subsp. afermentans LCDC 88199T.</title>
        <authorList>
            <person name="Bernier A.-M."/>
            <person name="Bernard K."/>
        </authorList>
    </citation>
    <scope>NUCLEOTIDE SEQUENCE [LARGE SCALE GENOMIC DNA]</scope>
    <source>
        <strain evidence="3">NML02-A-017</strain>
    </source>
</reference>
<name>A0A1A9RXP4_9NEIS</name>